<proteinExistence type="predicted"/>
<dbReference type="PANTHER" id="PTHR33498:SF1">
    <property type="entry name" value="TRANSPOSASE FOR INSERTION SEQUENCE ELEMENT IS1557"/>
    <property type="match status" value="1"/>
</dbReference>
<evidence type="ECO:0000313" key="3">
    <source>
        <dbReference type="Proteomes" id="UP000293852"/>
    </source>
</evidence>
<dbReference type="Proteomes" id="UP000293852">
    <property type="component" value="Unassembled WGS sequence"/>
</dbReference>
<name>A0A4Q7M2W2_9MICO</name>
<dbReference type="InterPro" id="IPR017894">
    <property type="entry name" value="HTH_IS21_transposase_type"/>
</dbReference>
<organism evidence="2 3">
    <name type="scientific">Xylanimonas ulmi</name>
    <dbReference type="NCBI Taxonomy" id="228973"/>
    <lineage>
        <taxon>Bacteria</taxon>
        <taxon>Bacillati</taxon>
        <taxon>Actinomycetota</taxon>
        <taxon>Actinomycetes</taxon>
        <taxon>Micrococcales</taxon>
        <taxon>Promicromonosporaceae</taxon>
        <taxon>Xylanimonas</taxon>
    </lineage>
</organism>
<dbReference type="InterPro" id="IPR047951">
    <property type="entry name" value="Transpos_ISL3"/>
</dbReference>
<keyword evidence="3" id="KW-1185">Reference proteome</keyword>
<sequence>MFDASVLVRAVFAGLDGLVVQDVEEGDDGLVVAAVTCGGPVACPVCGRPSTRLHAWHERAPADLPVAGVRVELRVRVRRLVCQSPHCPRRTFREQVPGVLERYQRRTARLTVALEAVVTELAGRASARLAPALGMGLRRDTALRVLRAIALPALVVPRVLGIDDFALRRGQVYATVLIDADTGRRIDVLPGRDAEVVKAWLTDHRGVQVVTRDGSTTYAQAVRDVLPDATQVADRWHLWHGLGDAVGKEVAAHSACWAATTATGMRTGRIAETTAQRWAQVRDLRDAGVGLLDCSRRLGIALNTVKRYDRAAKPEQIARPPRYRATLVDPYRDHLRRRRQAEPGVSVQQLLAEIRALGYTGSQNLLYRYLGQHRHLDEHSHLSPRRATRLLLTRPSTLTERQTERLRQLVGACPEMTALHDLVGAFARLLVPDEANSDALTAWIDQARAAPLPHAHSFVRGLEQDRDAVVAAVTLPHHNGRTEGVNTRTKMLKRQTYGRAGFDLLRHRILLTA</sequence>
<evidence type="ECO:0000259" key="1">
    <source>
        <dbReference type="PROSITE" id="PS50531"/>
    </source>
</evidence>
<dbReference type="EMBL" id="SGWX01000001">
    <property type="protein sequence ID" value="RZS62236.1"/>
    <property type="molecule type" value="Genomic_DNA"/>
</dbReference>
<dbReference type="PROSITE" id="PS50531">
    <property type="entry name" value="HTH_IS21"/>
    <property type="match status" value="1"/>
</dbReference>
<dbReference type="Pfam" id="PF01610">
    <property type="entry name" value="DDE_Tnp_ISL3"/>
    <property type="match status" value="2"/>
</dbReference>
<gene>
    <name evidence="2" type="ORF">EV386_2561</name>
</gene>
<dbReference type="InterPro" id="IPR029261">
    <property type="entry name" value="Transposase_Znf"/>
</dbReference>
<evidence type="ECO:0000313" key="2">
    <source>
        <dbReference type="EMBL" id="RZS62236.1"/>
    </source>
</evidence>
<protein>
    <submittedName>
        <fullName evidence="2">Transposase</fullName>
    </submittedName>
</protein>
<comment type="caution">
    <text evidence="2">The sequence shown here is derived from an EMBL/GenBank/DDBJ whole genome shotgun (WGS) entry which is preliminary data.</text>
</comment>
<dbReference type="Pfam" id="PF14690">
    <property type="entry name" value="Zn_ribbon_ISL3"/>
    <property type="match status" value="1"/>
</dbReference>
<dbReference type="OrthoDB" id="3238779at2"/>
<dbReference type="InterPro" id="IPR002560">
    <property type="entry name" value="Transposase_DDE"/>
</dbReference>
<feature type="domain" description="HTH IS21-type" evidence="1">
    <location>
        <begin position="276"/>
        <end position="339"/>
    </location>
</feature>
<dbReference type="PANTHER" id="PTHR33498">
    <property type="entry name" value="TRANSPOSASE FOR INSERTION SEQUENCE ELEMENT IS1557"/>
    <property type="match status" value="1"/>
</dbReference>
<accession>A0A4Q7M2W2</accession>
<dbReference type="AlphaFoldDB" id="A0A4Q7M2W2"/>
<dbReference type="NCBIfam" id="NF033550">
    <property type="entry name" value="transpos_ISL3"/>
    <property type="match status" value="1"/>
</dbReference>
<reference evidence="2 3" key="1">
    <citation type="submission" date="2019-02" db="EMBL/GenBank/DDBJ databases">
        <title>Sequencing the genomes of 1000 actinobacteria strains.</title>
        <authorList>
            <person name="Klenk H.-P."/>
        </authorList>
    </citation>
    <scope>NUCLEOTIDE SEQUENCE [LARGE SCALE GENOMIC DNA]</scope>
    <source>
        <strain evidence="2 3">DSM 16932</strain>
    </source>
</reference>
<dbReference type="RefSeq" id="WP_130415532.1">
    <property type="nucleotide sequence ID" value="NZ_SGWX01000001.1"/>
</dbReference>